<accession>A0A0H1B9J7</accession>
<gene>
    <name evidence="4" type="ORF">EMPG_16836</name>
</gene>
<dbReference type="Gene3D" id="1.20.1090.10">
    <property type="entry name" value="Dehydroquinate synthase-like - alpha domain"/>
    <property type="match status" value="1"/>
</dbReference>
<dbReference type="PANTHER" id="PTHR11496:SF97">
    <property type="entry name" value="ALCOHOL DEHYDROGENASE IRON-TYPE_GLYCEROL DEHYDROGENASE GLDA DOMAIN-CONTAINING PROTEIN"/>
    <property type="match status" value="1"/>
</dbReference>
<sequence length="427" mass="44765">MSPPIMQGSSIDSTLHGAYTASPTKYMLYGRGKNTGCITSLPTVIANLGASKAFIITGKSLREKTPVISCIEAILGEAHHAGTYSGVREHAPIADIEAAVAAVRESGADVLLSVGGGSPIDAAKAVAYHLHKENANGGQGKEGAKWIPSIAVPTTLSVAETTKNAGFTSADGSKVAVADVELVPKGLSSLHVFLGWKGRMEKKIPTLRKTVNLTDIRALDHALELLYSPSAPEVPTKRLALSSLTDLFTLLPQCHANPQDADVRQRLFLGGYAALFPFQFSGALGLSHAIGHAIGSTYGIPHGITSCISLGKVVRFMAERARERGGEKTGIGKVGEAVQIARAVPFVPGLRGTGDVVRDALLVAEAVEELVVKLGLGTGLADYNVKPGEEEAIAIRALRDPAHPDLKSVTELVRTMYSASSDATTRL</sequence>
<dbReference type="PROSITE" id="PS00060">
    <property type="entry name" value="ADH_IRON_2"/>
    <property type="match status" value="1"/>
</dbReference>
<protein>
    <recommendedName>
        <fullName evidence="6">Alcohol dehydrogenase iron-type/glycerol dehydrogenase GldA domain-containing protein</fullName>
    </recommendedName>
</protein>
<keyword evidence="5" id="KW-1185">Reference proteome</keyword>
<evidence type="ECO:0000259" key="3">
    <source>
        <dbReference type="Pfam" id="PF25137"/>
    </source>
</evidence>
<dbReference type="CDD" id="cd08192">
    <property type="entry name" value="MAR-like"/>
    <property type="match status" value="1"/>
</dbReference>
<dbReference type="Pfam" id="PF00465">
    <property type="entry name" value="Fe-ADH"/>
    <property type="match status" value="1"/>
</dbReference>
<dbReference type="GO" id="GO:0005739">
    <property type="term" value="C:mitochondrion"/>
    <property type="evidence" value="ECO:0007669"/>
    <property type="project" value="TreeGrafter"/>
</dbReference>
<dbReference type="EMBL" id="LDEV01002773">
    <property type="protein sequence ID" value="KLJ07692.1"/>
    <property type="molecule type" value="Genomic_DNA"/>
</dbReference>
<name>A0A0H1B9J7_9EURO</name>
<dbReference type="Pfam" id="PF25137">
    <property type="entry name" value="ADH_Fe_C"/>
    <property type="match status" value="1"/>
</dbReference>
<evidence type="ECO:0000313" key="5">
    <source>
        <dbReference type="Proteomes" id="UP000053573"/>
    </source>
</evidence>
<dbReference type="InterPro" id="IPR018211">
    <property type="entry name" value="ADH_Fe_CS"/>
</dbReference>
<evidence type="ECO:0000313" key="4">
    <source>
        <dbReference type="EMBL" id="KLJ07692.1"/>
    </source>
</evidence>
<dbReference type="Proteomes" id="UP000053573">
    <property type="component" value="Unassembled WGS sequence"/>
</dbReference>
<feature type="domain" description="Alcohol dehydrogenase iron-type/glycerol dehydrogenase GldA" evidence="2">
    <location>
        <begin position="35"/>
        <end position="185"/>
    </location>
</feature>
<evidence type="ECO:0008006" key="6">
    <source>
        <dbReference type="Google" id="ProtNLM"/>
    </source>
</evidence>
<feature type="domain" description="Fe-containing alcohol dehydrogenase-like C-terminal" evidence="3">
    <location>
        <begin position="214"/>
        <end position="401"/>
    </location>
</feature>
<comment type="caution">
    <text evidence="4">The sequence shown here is derived from an EMBL/GenBank/DDBJ whole genome shotgun (WGS) entry which is preliminary data.</text>
</comment>
<dbReference type="InterPro" id="IPR056798">
    <property type="entry name" value="ADH_Fe_C"/>
</dbReference>
<dbReference type="GO" id="GO:0046872">
    <property type="term" value="F:metal ion binding"/>
    <property type="evidence" value="ECO:0007669"/>
    <property type="project" value="InterPro"/>
</dbReference>
<dbReference type="GO" id="GO:0004022">
    <property type="term" value="F:alcohol dehydrogenase (NAD+) activity"/>
    <property type="evidence" value="ECO:0007669"/>
    <property type="project" value="TreeGrafter"/>
</dbReference>
<keyword evidence="1" id="KW-0560">Oxidoreductase</keyword>
<dbReference type="OrthoDB" id="339764at2759"/>
<dbReference type="AlphaFoldDB" id="A0A0H1B9J7"/>
<proteinExistence type="predicted"/>
<dbReference type="STRING" id="2060906.A0A0H1B9J7"/>
<dbReference type="InterPro" id="IPR001670">
    <property type="entry name" value="ADH_Fe/GldA"/>
</dbReference>
<evidence type="ECO:0000259" key="2">
    <source>
        <dbReference type="Pfam" id="PF00465"/>
    </source>
</evidence>
<dbReference type="Gene3D" id="3.40.50.1970">
    <property type="match status" value="1"/>
</dbReference>
<dbReference type="PANTHER" id="PTHR11496">
    <property type="entry name" value="ALCOHOL DEHYDROGENASE"/>
    <property type="match status" value="1"/>
</dbReference>
<dbReference type="InterPro" id="IPR039697">
    <property type="entry name" value="Alcohol_dehydrogenase_Fe"/>
</dbReference>
<dbReference type="SUPFAM" id="SSF56796">
    <property type="entry name" value="Dehydroquinate synthase-like"/>
    <property type="match status" value="1"/>
</dbReference>
<reference evidence="5" key="1">
    <citation type="journal article" date="2015" name="PLoS Genet.">
        <title>The dynamic genome and transcriptome of the human fungal pathogen Blastomyces and close relative Emmonsia.</title>
        <authorList>
            <person name="Munoz J.F."/>
            <person name="Gauthier G.M."/>
            <person name="Desjardins C.A."/>
            <person name="Gallo J.E."/>
            <person name="Holder J."/>
            <person name="Sullivan T.D."/>
            <person name="Marty A.J."/>
            <person name="Carmen J.C."/>
            <person name="Chen Z."/>
            <person name="Ding L."/>
            <person name="Gujja S."/>
            <person name="Magrini V."/>
            <person name="Misas E."/>
            <person name="Mitreva M."/>
            <person name="Priest M."/>
            <person name="Saif S."/>
            <person name="Whiston E.A."/>
            <person name="Young S."/>
            <person name="Zeng Q."/>
            <person name="Goldman W.E."/>
            <person name="Mardis E.R."/>
            <person name="Taylor J.W."/>
            <person name="McEwen J.G."/>
            <person name="Clay O.K."/>
            <person name="Klein B.S."/>
            <person name="Cuomo C.A."/>
        </authorList>
    </citation>
    <scope>NUCLEOTIDE SEQUENCE [LARGE SCALE GENOMIC DNA]</scope>
    <source>
        <strain evidence="5">UAMH 139</strain>
    </source>
</reference>
<evidence type="ECO:0000256" key="1">
    <source>
        <dbReference type="ARBA" id="ARBA00023002"/>
    </source>
</evidence>
<organism evidence="4 5">
    <name type="scientific">Blastomyces silverae</name>
    <dbReference type="NCBI Taxonomy" id="2060906"/>
    <lineage>
        <taxon>Eukaryota</taxon>
        <taxon>Fungi</taxon>
        <taxon>Dikarya</taxon>
        <taxon>Ascomycota</taxon>
        <taxon>Pezizomycotina</taxon>
        <taxon>Eurotiomycetes</taxon>
        <taxon>Eurotiomycetidae</taxon>
        <taxon>Onygenales</taxon>
        <taxon>Ajellomycetaceae</taxon>
        <taxon>Blastomyces</taxon>
    </lineage>
</organism>